<dbReference type="AlphaFoldDB" id="A0A6J4ML32"/>
<evidence type="ECO:0000256" key="1">
    <source>
        <dbReference type="SAM" id="SignalP"/>
    </source>
</evidence>
<feature type="signal peptide" evidence="1">
    <location>
        <begin position="1"/>
        <end position="25"/>
    </location>
</feature>
<dbReference type="SUPFAM" id="SSF56935">
    <property type="entry name" value="Porins"/>
    <property type="match status" value="1"/>
</dbReference>
<dbReference type="EMBL" id="CADCTY010001157">
    <property type="protein sequence ID" value="CAA9360091.1"/>
    <property type="molecule type" value="Genomic_DNA"/>
</dbReference>
<organism evidence="2">
    <name type="scientific">uncultured Leptolyngbya sp</name>
    <dbReference type="NCBI Taxonomy" id="332963"/>
    <lineage>
        <taxon>Bacteria</taxon>
        <taxon>Bacillati</taxon>
        <taxon>Cyanobacteriota</taxon>
        <taxon>Cyanophyceae</taxon>
        <taxon>Leptolyngbyales</taxon>
        <taxon>Leptolyngbyaceae</taxon>
        <taxon>Leptolyngbya group</taxon>
        <taxon>Leptolyngbya</taxon>
        <taxon>environmental samples</taxon>
    </lineage>
</organism>
<evidence type="ECO:0000313" key="2">
    <source>
        <dbReference type="EMBL" id="CAA9360091.1"/>
    </source>
</evidence>
<gene>
    <name evidence="2" type="ORF">AVDCRST_MAG94-3316</name>
</gene>
<sequence>MAFAHHFMLQALYLGLLVFPSSAWAATENLNQLAAAALAVKEEAVGAQSPTLEVLDWAVASPALRLPAESTAAVPQLFSQNVTVQPSNLELRGQFETEQPLLSQPVNGRLAEATSSKSVATSTAITPGPSHIEGPVSESARLLGLQAQGVPQRQKSQTPLQLAPSKLFNLETANQQPAGTVSISTGVRFFFTDQVGFSTGLQVYNAAIDGGVTDRLQLGLATTLFDDRLPRALSGQSVDLQFLSIAPNFKYQLIKDSNLSLGLSGSLELLQILTTPGLLNPTPETITGNHLAGTLQVPLSYALNPELQVHFTPGVAFYPETINATPFFGTILNLGAGLSWQPLEQVNLFADLNLPLSGGNAISSQDSSIFRQLVWSAGLRYLVNPDVGLDLYATNAFGTTPATRFLSFVPDGDQTAIGVNLNYTPDFGQGYASSFRKGPRVQLGQRDAALLLDGLTLTSADTLLPGMLRLRGGLGAGDGLNIAYGLTNDFQVELIGEQLREGKDLNSDTYGPGLKLGPAVKLRFLDQVQGDPFSLGLKVALGLDLISDERIGLFSAELPFLYRLAPQVALSFNPKAAFVLERSVVGAGLGVNYGLSKDLQLIGEFTPLFTGQTPVWSVGARYFNSALGLGVDVYGSNAIGQYTLGGLVAQSDNGTSVGFNLHWLLGGGTNF</sequence>
<reference evidence="2" key="1">
    <citation type="submission" date="2020-02" db="EMBL/GenBank/DDBJ databases">
        <authorList>
            <person name="Meier V. D."/>
        </authorList>
    </citation>
    <scope>NUCLEOTIDE SEQUENCE</scope>
    <source>
        <strain evidence="2">AVDCRST_MAG94</strain>
    </source>
</reference>
<feature type="chain" id="PRO_5026682881" evidence="1">
    <location>
        <begin position="26"/>
        <end position="671"/>
    </location>
</feature>
<protein>
    <submittedName>
        <fullName evidence="2">Uncharacterized protein</fullName>
    </submittedName>
</protein>
<proteinExistence type="predicted"/>
<accession>A0A6J4ML32</accession>
<name>A0A6J4ML32_9CYAN</name>
<keyword evidence="1" id="KW-0732">Signal</keyword>